<evidence type="ECO:0000256" key="3">
    <source>
        <dbReference type="ARBA" id="ARBA00022578"/>
    </source>
</evidence>
<evidence type="ECO:0000256" key="4">
    <source>
        <dbReference type="ARBA" id="ARBA00023125"/>
    </source>
</evidence>
<keyword evidence="3" id="KW-0815">Transposition</keyword>
<evidence type="ECO:0000256" key="2">
    <source>
        <dbReference type="ARBA" id="ARBA00011044"/>
    </source>
</evidence>
<comment type="similarity">
    <text evidence="2">In the N-terminal section; belongs to the transposase 2 family.</text>
</comment>
<dbReference type="RefSeq" id="WP_154459356.1">
    <property type="nucleotide sequence ID" value="NZ_VUMM01000002.1"/>
</dbReference>
<dbReference type="Proteomes" id="UP000470082">
    <property type="component" value="Unassembled WGS sequence"/>
</dbReference>
<evidence type="ECO:0000256" key="1">
    <source>
        <dbReference type="ARBA" id="ARBA00008761"/>
    </source>
</evidence>
<reference evidence="8 9" key="1">
    <citation type="submission" date="2019-08" db="EMBL/GenBank/DDBJ databases">
        <title>In-depth cultivation of the pig gut microbiome towards novel bacterial diversity and tailored functional studies.</title>
        <authorList>
            <person name="Wylensek D."/>
            <person name="Hitch T.C.A."/>
            <person name="Clavel T."/>
        </authorList>
    </citation>
    <scope>NUCLEOTIDE SEQUENCE [LARGE SCALE GENOMIC DNA]</scope>
    <source>
        <strain evidence="8 9">LKV-178-WT-2G</strain>
    </source>
</reference>
<proteinExistence type="inferred from homology"/>
<keyword evidence="4" id="KW-0238">DNA-binding</keyword>
<dbReference type="InterPro" id="IPR010095">
    <property type="entry name" value="Cas12f1-like_TNB"/>
</dbReference>
<keyword evidence="5" id="KW-0233">DNA recombination</keyword>
<dbReference type="AlphaFoldDB" id="A0A7X2N1U4"/>
<dbReference type="Pfam" id="PF01385">
    <property type="entry name" value="OrfB_IS605"/>
    <property type="match status" value="1"/>
</dbReference>
<dbReference type="NCBIfam" id="TIGR01766">
    <property type="entry name" value="IS200/IS605 family accessory protein TnpB-like domain"/>
    <property type="match status" value="1"/>
</dbReference>
<evidence type="ECO:0000256" key="5">
    <source>
        <dbReference type="ARBA" id="ARBA00023172"/>
    </source>
</evidence>
<sequence length="421" mass="49149">MADTVKTMKLHIHMDDSDISSVEYMTEQYRLACNFVSQYIFDHDFPMSSVTLSNRLYQTIRSEFGLKSQMAQSAIRTVTARYDGIRTQMREKPYKFKDIYTNKWHCIYRNLNWLQKPVLFSRPQADLVRNRDYSFVTDQKTNTTYLSLNTLDGRIKVTFDVPACFSDYFDGTWSFGTGKIVSLKDEWYFHIPVTRKNDIEFDKDQVKHVVGIDRGLRYLMTTYNEKDQTSFYSGEAVCRKKDTFNKVRAELQSKGTKSAKRALKRISGRENRWMSDVNHCLSKTLVDTYGSNTLFVMEDLTDVSFDENLRSRNSKQRNELRSWSFYQLEQFLTYKTEEVGSKVIQVSPEYTSQRCPKCGRIHKANRDHDSHLYTCDCCGYQANDDQVGAMNIQLLGTLWISGNENPKFRISEQGKAIRPTS</sequence>
<dbReference type="InterPro" id="IPR051399">
    <property type="entry name" value="RNA-guided_DNA_endo/Transpos"/>
</dbReference>
<evidence type="ECO:0000259" key="7">
    <source>
        <dbReference type="Pfam" id="PF07282"/>
    </source>
</evidence>
<dbReference type="InterPro" id="IPR001959">
    <property type="entry name" value="Transposase"/>
</dbReference>
<dbReference type="PANTHER" id="PTHR30405">
    <property type="entry name" value="TRANSPOSASE"/>
    <property type="match status" value="1"/>
</dbReference>
<feature type="domain" description="Cas12f1-like TNB" evidence="7">
    <location>
        <begin position="325"/>
        <end position="392"/>
    </location>
</feature>
<dbReference type="Pfam" id="PF07282">
    <property type="entry name" value="Cas12f1-like_TNB"/>
    <property type="match status" value="1"/>
</dbReference>
<dbReference type="PANTHER" id="PTHR30405:SF11">
    <property type="entry name" value="RNA-GUIDED DNA ENDONUCLEASE RV2885C-RELATED"/>
    <property type="match status" value="1"/>
</dbReference>
<keyword evidence="9" id="KW-1185">Reference proteome</keyword>
<evidence type="ECO:0000313" key="9">
    <source>
        <dbReference type="Proteomes" id="UP000470082"/>
    </source>
</evidence>
<protein>
    <submittedName>
        <fullName evidence="8">IS200/IS605 family element transposase accessory protein TnpB</fullName>
    </submittedName>
</protein>
<comment type="caution">
    <text evidence="8">The sequence shown here is derived from an EMBL/GenBank/DDBJ whole genome shotgun (WGS) entry which is preliminary data.</text>
</comment>
<gene>
    <name evidence="8" type="ORF">FYJ50_01905</name>
</gene>
<dbReference type="GO" id="GO:0006310">
    <property type="term" value="P:DNA recombination"/>
    <property type="evidence" value="ECO:0007669"/>
    <property type="project" value="UniProtKB-KW"/>
</dbReference>
<dbReference type="NCBIfam" id="NF040570">
    <property type="entry name" value="guided_TnpB"/>
    <property type="match status" value="1"/>
</dbReference>
<accession>A0A7X2N1U4</accession>
<organism evidence="8 9">
    <name type="scientific">Floccifex porci</name>
    <dbReference type="NCBI Taxonomy" id="2606629"/>
    <lineage>
        <taxon>Bacteria</taxon>
        <taxon>Bacillati</taxon>
        <taxon>Bacillota</taxon>
        <taxon>Erysipelotrichia</taxon>
        <taxon>Erysipelotrichales</taxon>
        <taxon>Erysipelotrichaceae</taxon>
        <taxon>Floccifex</taxon>
    </lineage>
</organism>
<comment type="similarity">
    <text evidence="1">In the C-terminal section; belongs to the transposase 35 family.</text>
</comment>
<feature type="domain" description="Probable transposase IS891/IS1136/IS1341" evidence="6">
    <location>
        <begin position="202"/>
        <end position="292"/>
    </location>
</feature>
<dbReference type="EMBL" id="VUMM01000002">
    <property type="protein sequence ID" value="MSS00886.1"/>
    <property type="molecule type" value="Genomic_DNA"/>
</dbReference>
<name>A0A7X2N1U4_9FIRM</name>
<evidence type="ECO:0000313" key="8">
    <source>
        <dbReference type="EMBL" id="MSS00886.1"/>
    </source>
</evidence>
<evidence type="ECO:0000259" key="6">
    <source>
        <dbReference type="Pfam" id="PF01385"/>
    </source>
</evidence>
<dbReference type="GO" id="GO:0003677">
    <property type="term" value="F:DNA binding"/>
    <property type="evidence" value="ECO:0007669"/>
    <property type="project" value="UniProtKB-KW"/>
</dbReference>
<dbReference type="GO" id="GO:0032196">
    <property type="term" value="P:transposition"/>
    <property type="evidence" value="ECO:0007669"/>
    <property type="project" value="UniProtKB-KW"/>
</dbReference>